<comment type="function">
    <text evidence="5">Required for correct functioning of the GINS complex, a complex that plays an essential role in the initiation of DNA replication, and progression of DNA replication forks. GINS complex is a core component of CDC45-MCM-GINS (CMG) helicase, the molecular machine that unwinds template DNA during replication, and around which the replisome is built.</text>
</comment>
<dbReference type="InterPro" id="IPR036224">
    <property type="entry name" value="GINS_bundle-like_dom_sf"/>
</dbReference>
<evidence type="ECO:0000259" key="8">
    <source>
        <dbReference type="Pfam" id="PF22466"/>
    </source>
</evidence>
<dbReference type="Gene3D" id="1.20.58.2050">
    <property type="match status" value="1"/>
</dbReference>
<protein>
    <recommendedName>
        <fullName evidence="6">DNA replication complex GINS protein PSF3</fullName>
    </recommendedName>
</protein>
<comment type="subunit">
    <text evidence="6">Component of the GINS complex.</text>
</comment>
<evidence type="ECO:0000256" key="6">
    <source>
        <dbReference type="RuleBase" id="RU367161"/>
    </source>
</evidence>
<dbReference type="InterPro" id="IPR010492">
    <property type="entry name" value="GINS_Psf3"/>
</dbReference>
<comment type="similarity">
    <text evidence="2 6">Belongs to the GINS3/PSF3 family.</text>
</comment>
<evidence type="ECO:0000313" key="10">
    <source>
        <dbReference type="Proteomes" id="UP001642540"/>
    </source>
</evidence>
<feature type="domain" description="GINS subunit" evidence="7">
    <location>
        <begin position="87"/>
        <end position="190"/>
    </location>
</feature>
<reference evidence="9 10" key="1">
    <citation type="submission" date="2024-08" db="EMBL/GenBank/DDBJ databases">
        <authorList>
            <person name="Cucini C."/>
            <person name="Frati F."/>
        </authorList>
    </citation>
    <scope>NUCLEOTIDE SEQUENCE [LARGE SCALE GENOMIC DNA]</scope>
</reference>
<dbReference type="CDD" id="cd11713">
    <property type="entry name" value="GINS_A_psf3"/>
    <property type="match status" value="1"/>
</dbReference>
<dbReference type="Pfam" id="PF22466">
    <property type="entry name" value="PSF3_N"/>
    <property type="match status" value="1"/>
</dbReference>
<keyword evidence="4 6" id="KW-0539">Nucleus</keyword>
<sequence>MSSKELKKSFSPRYFALEDILASQTRVPCRTEVAMTNCGFLDPSQETKDLAAGTQVEIPIWAARVLSKQKRALISLKMPKFYGECYREVLTAEPAVVDLNKMGPYYYQSALQLCALPSEQAEKIAEVLPDILQKRVIAMADSYCLHRNVKSTDEVSNQLGNMLKFHHMDPLEMQIFTDSKNASEELDDWLRF</sequence>
<evidence type="ECO:0000256" key="3">
    <source>
        <dbReference type="ARBA" id="ARBA00022705"/>
    </source>
</evidence>
<accession>A0ABP1S8A8</accession>
<evidence type="ECO:0000259" key="7">
    <source>
        <dbReference type="Pfam" id="PF05916"/>
    </source>
</evidence>
<comment type="caution">
    <text evidence="9">The sequence shown here is derived from an EMBL/GenBank/DDBJ whole genome shotgun (WGS) entry which is preliminary data.</text>
</comment>
<evidence type="ECO:0000256" key="2">
    <source>
        <dbReference type="ARBA" id="ARBA00006343"/>
    </source>
</evidence>
<dbReference type="InterPro" id="IPR021151">
    <property type="entry name" value="GINS_A"/>
</dbReference>
<gene>
    <name evidence="9" type="ORF">ODALV1_LOCUS30858</name>
</gene>
<dbReference type="Pfam" id="PF05916">
    <property type="entry name" value="Sld5"/>
    <property type="match status" value="1"/>
</dbReference>
<organism evidence="9 10">
    <name type="scientific">Orchesella dallaii</name>
    <dbReference type="NCBI Taxonomy" id="48710"/>
    <lineage>
        <taxon>Eukaryota</taxon>
        <taxon>Metazoa</taxon>
        <taxon>Ecdysozoa</taxon>
        <taxon>Arthropoda</taxon>
        <taxon>Hexapoda</taxon>
        <taxon>Collembola</taxon>
        <taxon>Entomobryomorpha</taxon>
        <taxon>Entomobryoidea</taxon>
        <taxon>Orchesellidae</taxon>
        <taxon>Orchesellinae</taxon>
        <taxon>Orchesella</taxon>
    </lineage>
</organism>
<dbReference type="InterPro" id="IPR038437">
    <property type="entry name" value="GINS_Psf3_sf"/>
</dbReference>
<comment type="function">
    <text evidence="6">The GINS complex plays an essential role in the initiation of DNA replication.</text>
</comment>
<name>A0ABP1S8A8_9HEXA</name>
<keyword evidence="3 6" id="KW-0235">DNA replication</keyword>
<dbReference type="CDD" id="cd21693">
    <property type="entry name" value="GINS_B_Psf3"/>
    <property type="match status" value="1"/>
</dbReference>
<keyword evidence="10" id="KW-1185">Reference proteome</keyword>
<feature type="domain" description="DNA replication complex GINS protein PSF3 N-terminal" evidence="8">
    <location>
        <begin position="16"/>
        <end position="67"/>
    </location>
</feature>
<dbReference type="Proteomes" id="UP001642540">
    <property type="component" value="Unassembled WGS sequence"/>
</dbReference>
<evidence type="ECO:0000256" key="1">
    <source>
        <dbReference type="ARBA" id="ARBA00004123"/>
    </source>
</evidence>
<dbReference type="InterPro" id="IPR055221">
    <property type="entry name" value="PSF3_N"/>
</dbReference>
<dbReference type="PANTHER" id="PTHR22768:SF0">
    <property type="entry name" value="DNA REPLICATION COMPLEX GINS PROTEIN PSF3"/>
    <property type="match status" value="1"/>
</dbReference>
<evidence type="ECO:0000256" key="4">
    <source>
        <dbReference type="ARBA" id="ARBA00023242"/>
    </source>
</evidence>
<dbReference type="SUPFAM" id="SSF158573">
    <property type="entry name" value="GINS helical bundle-like"/>
    <property type="match status" value="1"/>
</dbReference>
<evidence type="ECO:0000313" key="9">
    <source>
        <dbReference type="EMBL" id="CAL8146565.1"/>
    </source>
</evidence>
<dbReference type="SUPFAM" id="SSF160059">
    <property type="entry name" value="PriA/YqbF domain"/>
    <property type="match status" value="1"/>
</dbReference>
<dbReference type="PANTHER" id="PTHR22768">
    <property type="entry name" value="DNA REPLICATION COMPLEX GINS PROTEIN PSF3"/>
    <property type="match status" value="1"/>
</dbReference>
<comment type="subcellular location">
    <subcellularLocation>
        <location evidence="1 6">Nucleus</location>
    </subcellularLocation>
</comment>
<dbReference type="EMBL" id="CAXLJM020000164">
    <property type="protein sequence ID" value="CAL8146565.1"/>
    <property type="molecule type" value="Genomic_DNA"/>
</dbReference>
<evidence type="ECO:0000256" key="5">
    <source>
        <dbReference type="ARBA" id="ARBA00045258"/>
    </source>
</evidence>
<proteinExistence type="inferred from homology"/>